<dbReference type="PROSITE" id="PS51786">
    <property type="entry name" value="LON_PROTEOLYTIC"/>
    <property type="match status" value="1"/>
</dbReference>
<dbReference type="InterPro" id="IPR027065">
    <property type="entry name" value="Lon_Prtase"/>
</dbReference>
<dbReference type="GO" id="GO:0005524">
    <property type="term" value="F:ATP binding"/>
    <property type="evidence" value="ECO:0007669"/>
    <property type="project" value="InterPro"/>
</dbReference>
<evidence type="ECO:0000256" key="3">
    <source>
        <dbReference type="PROSITE-ProRule" id="PRU01122"/>
    </source>
</evidence>
<keyword evidence="3" id="KW-0645">Protease</keyword>
<keyword evidence="1 3" id="KW-0378">Hydrolase</keyword>
<dbReference type="RefSeq" id="XP_029348386.1">
    <property type="nucleotide sequence ID" value="XM_029492526.1"/>
</dbReference>
<evidence type="ECO:0000256" key="1">
    <source>
        <dbReference type="ARBA" id="ARBA00022801"/>
    </source>
</evidence>
<dbReference type="InterPro" id="IPR014721">
    <property type="entry name" value="Ribsml_uS5_D2-typ_fold_subgr"/>
</dbReference>
<accession>A0A8R2JWX1</accession>
<reference evidence="5" key="2">
    <citation type="submission" date="2022-06" db="UniProtKB">
        <authorList>
            <consortium name="EnsemblMetazoa"/>
        </authorList>
    </citation>
    <scope>IDENTIFICATION</scope>
</reference>
<evidence type="ECO:0000259" key="4">
    <source>
        <dbReference type="PROSITE" id="PS51786"/>
    </source>
</evidence>
<sequence>MAWSPVGGKVQIIEATKLYSSNEKNRLVLTGLAGQTLKESVIIAQHWIQSFVKKNEVNIDNFCVHVHLPTGGNRKDGPSAGITIVCALISLFWKIPLRPMIAMTGEISLNGYVLPVGGVKEKILAAYNSNIKTIIIPDHNMKDLKTIPNNIRENLNIIPVKHLEEGLDIVIPGGLATLKNPLVTTMEICKL</sequence>
<organism evidence="5 6">
    <name type="scientific">Acyrthosiphon pisum</name>
    <name type="common">Pea aphid</name>
    <dbReference type="NCBI Taxonomy" id="7029"/>
    <lineage>
        <taxon>Eukaryota</taxon>
        <taxon>Metazoa</taxon>
        <taxon>Ecdysozoa</taxon>
        <taxon>Arthropoda</taxon>
        <taxon>Hexapoda</taxon>
        <taxon>Insecta</taxon>
        <taxon>Pterygota</taxon>
        <taxon>Neoptera</taxon>
        <taxon>Paraneoptera</taxon>
        <taxon>Hemiptera</taxon>
        <taxon>Sternorrhyncha</taxon>
        <taxon>Aphidomorpha</taxon>
        <taxon>Aphidoidea</taxon>
        <taxon>Aphididae</taxon>
        <taxon>Macrosiphini</taxon>
        <taxon>Acyrthosiphon</taxon>
    </lineage>
</organism>
<dbReference type="PANTHER" id="PTHR10046">
    <property type="entry name" value="ATP DEPENDENT LON PROTEASE FAMILY MEMBER"/>
    <property type="match status" value="1"/>
</dbReference>
<dbReference type="InterPro" id="IPR020568">
    <property type="entry name" value="Ribosomal_Su5_D2-typ_SF"/>
</dbReference>
<dbReference type="PRINTS" id="PR00830">
    <property type="entry name" value="ENDOLAPTASE"/>
</dbReference>
<dbReference type="GO" id="GO:0030163">
    <property type="term" value="P:protein catabolic process"/>
    <property type="evidence" value="ECO:0007669"/>
    <property type="project" value="InterPro"/>
</dbReference>
<evidence type="ECO:0000313" key="6">
    <source>
        <dbReference type="Proteomes" id="UP000007819"/>
    </source>
</evidence>
<dbReference type="SUPFAM" id="SSF54211">
    <property type="entry name" value="Ribosomal protein S5 domain 2-like"/>
    <property type="match status" value="1"/>
</dbReference>
<feature type="domain" description="Lon proteolytic" evidence="4">
    <location>
        <begin position="1"/>
        <end position="173"/>
    </location>
</feature>
<dbReference type="InterPro" id="IPR008269">
    <property type="entry name" value="Lon_proteolytic"/>
</dbReference>
<feature type="active site" evidence="3">
    <location>
        <position position="79"/>
    </location>
</feature>
<proteinExistence type="inferred from homology"/>
<dbReference type="GO" id="GO:0004176">
    <property type="term" value="F:ATP-dependent peptidase activity"/>
    <property type="evidence" value="ECO:0007669"/>
    <property type="project" value="UniProtKB-UniRule"/>
</dbReference>
<dbReference type="Pfam" id="PF05362">
    <property type="entry name" value="Lon_C"/>
    <property type="match status" value="1"/>
</dbReference>
<dbReference type="Gene3D" id="3.30.230.10">
    <property type="match status" value="1"/>
</dbReference>
<dbReference type="OrthoDB" id="6628942at2759"/>
<comment type="similarity">
    <text evidence="3">Belongs to the peptidase S16 family.</text>
</comment>
<dbReference type="PROSITE" id="PS01046">
    <property type="entry name" value="LON_SER"/>
    <property type="match status" value="1"/>
</dbReference>
<dbReference type="EnsemblMetazoa" id="XM_029492526.1">
    <property type="protein sequence ID" value="XP_029348386.1"/>
    <property type="gene ID" value="LOC115034946"/>
</dbReference>
<evidence type="ECO:0000256" key="2">
    <source>
        <dbReference type="ARBA" id="ARBA00022825"/>
    </source>
</evidence>
<dbReference type="GO" id="GO:0006508">
    <property type="term" value="P:proteolysis"/>
    <property type="evidence" value="ECO:0007669"/>
    <property type="project" value="UniProtKB-KW"/>
</dbReference>
<evidence type="ECO:0000313" key="5">
    <source>
        <dbReference type="EnsemblMetazoa" id="XP_029348386.1"/>
    </source>
</evidence>
<dbReference type="Proteomes" id="UP000007819">
    <property type="component" value="Chromosome X"/>
</dbReference>
<feature type="active site" evidence="3">
    <location>
        <position position="122"/>
    </location>
</feature>
<dbReference type="InterPro" id="IPR008268">
    <property type="entry name" value="Peptidase_S16_AS"/>
</dbReference>
<keyword evidence="2 3" id="KW-0720">Serine protease</keyword>
<dbReference type="GO" id="GO:0004252">
    <property type="term" value="F:serine-type endopeptidase activity"/>
    <property type="evidence" value="ECO:0007669"/>
    <property type="project" value="UniProtKB-UniRule"/>
</dbReference>
<protein>
    <recommendedName>
        <fullName evidence="4">Lon proteolytic domain-containing protein</fullName>
    </recommendedName>
</protein>
<name>A0A8R2JWX1_ACYPI</name>
<keyword evidence="6" id="KW-1185">Reference proteome</keyword>
<reference evidence="6" key="1">
    <citation type="submission" date="2010-06" db="EMBL/GenBank/DDBJ databases">
        <authorList>
            <person name="Jiang H."/>
            <person name="Abraham K."/>
            <person name="Ali S."/>
            <person name="Alsbrooks S.L."/>
            <person name="Anim B.N."/>
            <person name="Anosike U.S."/>
            <person name="Attaway T."/>
            <person name="Bandaranaike D.P."/>
            <person name="Battles P.K."/>
            <person name="Bell S.N."/>
            <person name="Bell A.V."/>
            <person name="Beltran B."/>
            <person name="Bickham C."/>
            <person name="Bustamante Y."/>
            <person name="Caleb T."/>
            <person name="Canada A."/>
            <person name="Cardenas V."/>
            <person name="Carter K."/>
            <person name="Chacko J."/>
            <person name="Chandrabose M.N."/>
            <person name="Chavez D."/>
            <person name="Chavez A."/>
            <person name="Chen L."/>
            <person name="Chu H.-S."/>
            <person name="Claassen K.J."/>
            <person name="Cockrell R."/>
            <person name="Collins M."/>
            <person name="Cooper J.A."/>
            <person name="Cree A."/>
            <person name="Curry S.M."/>
            <person name="Da Y."/>
            <person name="Dao M.D."/>
            <person name="Das B."/>
            <person name="Davila M.-L."/>
            <person name="Davy-Carroll L."/>
            <person name="Denson S."/>
            <person name="Dinh H."/>
            <person name="Ebong V.E."/>
            <person name="Edwards J.R."/>
            <person name="Egan A."/>
            <person name="El-Daye J."/>
            <person name="Escobedo L."/>
            <person name="Fernandez S."/>
            <person name="Fernando P.R."/>
            <person name="Flagg N."/>
            <person name="Forbes L.D."/>
            <person name="Fowler R.G."/>
            <person name="Fu Q."/>
            <person name="Gabisi R.A."/>
            <person name="Ganer J."/>
            <person name="Garbino Pronczuk A."/>
            <person name="Garcia R.M."/>
            <person name="Garner T."/>
            <person name="Garrett T.E."/>
            <person name="Gonzalez D.A."/>
            <person name="Hamid H."/>
            <person name="Hawkins E.S."/>
            <person name="Hirani K."/>
            <person name="Hogues M.E."/>
            <person name="Hollins B."/>
            <person name="Hsiao C.-H."/>
            <person name="Jabil R."/>
            <person name="James M.L."/>
            <person name="Jhangiani S.N."/>
            <person name="Johnson B."/>
            <person name="Johnson Q."/>
            <person name="Joshi V."/>
            <person name="Kalu J.B."/>
            <person name="Kam C."/>
            <person name="Kashfia A."/>
            <person name="Keebler J."/>
            <person name="Kisamo H."/>
            <person name="Kovar C.L."/>
            <person name="Lago L.A."/>
            <person name="Lai C.-Y."/>
            <person name="Laidlaw J."/>
            <person name="Lara F."/>
            <person name="Le T.-K."/>
            <person name="Lee S.L."/>
            <person name="Legall F.H."/>
            <person name="Lemon S.J."/>
            <person name="Lewis L.R."/>
            <person name="Li B."/>
            <person name="Liu Y."/>
            <person name="Liu Y.-S."/>
            <person name="Lopez J."/>
            <person name="Lozado R.J."/>
            <person name="Lu J."/>
            <person name="Madu R.C."/>
            <person name="Maheshwari M."/>
            <person name="Maheshwari R."/>
            <person name="Malloy K."/>
            <person name="Martinez E."/>
            <person name="Mathew T."/>
            <person name="Mercado I.C."/>
            <person name="Mercado C."/>
            <person name="Meyer B."/>
            <person name="Montgomery K."/>
            <person name="Morgan M.B."/>
            <person name="Munidasa M."/>
            <person name="Nazareth L.V."/>
            <person name="Nelson J."/>
            <person name="Ng B.M."/>
            <person name="Nguyen N.B."/>
            <person name="Nguyen P.Q."/>
            <person name="Nguyen T."/>
            <person name="Obregon M."/>
            <person name="Okwuonu G.O."/>
            <person name="Onwere C.G."/>
            <person name="Orozco G."/>
            <person name="Parra A."/>
            <person name="Patel S."/>
            <person name="Patil S."/>
            <person name="Perez A."/>
            <person name="Perez Y."/>
            <person name="Pham C."/>
            <person name="Primus E.L."/>
            <person name="Pu L.-L."/>
            <person name="Puazo M."/>
            <person name="Qin X."/>
            <person name="Quiroz J.B."/>
            <person name="Reese J."/>
            <person name="Richards S."/>
            <person name="Rives C.M."/>
            <person name="Robberts R."/>
            <person name="Ruiz S.J."/>
            <person name="Ruiz M.J."/>
            <person name="Santibanez J."/>
            <person name="Schneider B.W."/>
            <person name="Sisson I."/>
            <person name="Smith M."/>
            <person name="Sodergren E."/>
            <person name="Song X.-Z."/>
            <person name="Song B.B."/>
            <person name="Summersgill H."/>
            <person name="Thelus R."/>
            <person name="Thornton R.D."/>
            <person name="Trejos Z.Y."/>
            <person name="Usmani K."/>
            <person name="Vattathil S."/>
            <person name="Villasana D."/>
            <person name="Walker D.L."/>
            <person name="Wang S."/>
            <person name="Wang K."/>
            <person name="White C.S."/>
            <person name="Williams A.C."/>
            <person name="Williamson J."/>
            <person name="Wilson K."/>
            <person name="Woghiren I.O."/>
            <person name="Woodworth J.R."/>
            <person name="Worley K.C."/>
            <person name="Wright R.A."/>
            <person name="Wu W."/>
            <person name="Young L."/>
            <person name="Zhang L."/>
            <person name="Zhang J."/>
            <person name="Zhu Y."/>
            <person name="Muzny D.M."/>
            <person name="Weinstock G."/>
            <person name="Gibbs R.A."/>
        </authorList>
    </citation>
    <scope>NUCLEOTIDE SEQUENCE [LARGE SCALE GENOMIC DNA]</scope>
    <source>
        <strain evidence="6">LSR1</strain>
    </source>
</reference>
<dbReference type="AlphaFoldDB" id="A0A8R2JWX1"/>
<dbReference type="GeneID" id="115034946"/>